<feature type="domain" description="LXG" evidence="5">
    <location>
        <begin position="1"/>
        <end position="235"/>
    </location>
</feature>
<reference evidence="6 7" key="1">
    <citation type="submission" date="2012-09" db="EMBL/GenBank/DDBJ databases">
        <title>Genome Sequence of Bacillus sp. DW5-4.</title>
        <authorList>
            <person name="Lai Q."/>
            <person name="Liu Y."/>
            <person name="Shao Z."/>
        </authorList>
    </citation>
    <scope>NUCLEOTIDE SEQUENCE [LARGE SCALE GENOMIC DNA]</scope>
    <source>
        <strain evidence="6 7">DW5-4</strain>
    </source>
</reference>
<gene>
    <name evidence="6" type="ORF">BA70_09400</name>
</gene>
<keyword evidence="7" id="KW-1185">Reference proteome</keyword>
<dbReference type="OrthoDB" id="7182479at2"/>
<comment type="caution">
    <text evidence="6">The sequence shown here is derived from an EMBL/GenBank/DDBJ whole genome shotgun (WGS) entry which is preliminary data.</text>
</comment>
<dbReference type="InterPro" id="IPR006829">
    <property type="entry name" value="LXG_dom"/>
</dbReference>
<comment type="subcellular location">
    <subcellularLocation>
        <location evidence="1">Cell membrane</location>
    </subcellularLocation>
</comment>
<dbReference type="RefSeq" id="WP_034324173.1">
    <property type="nucleotide sequence ID" value="NZ_JOTP01000025.1"/>
</dbReference>
<dbReference type="GO" id="GO:0005886">
    <property type="term" value="C:plasma membrane"/>
    <property type="evidence" value="ECO:0007669"/>
    <property type="project" value="UniProtKB-SubCell"/>
</dbReference>
<evidence type="ECO:0000256" key="4">
    <source>
        <dbReference type="ARBA" id="ARBA00034117"/>
    </source>
</evidence>
<keyword evidence="2" id="KW-1003">Cell membrane</keyword>
<sequence length="641" mass="71711">MKILDAPSLQSAIEKRSKAYHELQEDMKLVKKALKSVSGLGDEFTGKGADNIKAFYVDLALYTDTYLDFIDMQKSFLDGVKGKLDDESLGGSTFIDEHFLDTQLKQGIQNNKDMVKEQKEALSTIFDDISDLIELNVFSSKEVNEHLDDANKKRKETIDVLHKIDNDLKTEYAKSEAIENHLKTFYAKMMAATGKGKNAQPMYYDAKAFHKTDVYKNHDKIDAQVKAYLKVKKEEKEKRRIKELKEKLNDPSCMSEAKYFEIVDEIGYENLSYDQKMYYSQLLQIKAQEEASSVFIDGVKGAAVGIYDVAKDTVTGIYDLVTDPGGAVESVVTAVSHPIETSKAIGKSISDSFQKEVIEGDAYSRSHWFAYAAGSLAEIAFGSKGAGAMTKTGTTAAKTTVKKGLEQGAKSIDNVSIPNLLPYSPKFQIAGGGKLPYNVFDGENIKNKLLSMAKRLDNDSGYGISKTGRRLPAPKSPPTVVKYGDHYVRWKRKKVLKPNVVYATKQGYTYTTDHYGRIVKVEASDLKYGEVKRNQYAQSNSGKPDRLLDDDGGHLIASIFKGSGDIDNLLPMNSQINRSGGKWYEMEQKWKKALMADPPKHVEVKIEPVYKNDSLRPAEFLVEYKIGEQKRFRTIKNKLGG</sequence>
<keyword evidence="3" id="KW-0472">Membrane</keyword>
<evidence type="ECO:0000256" key="2">
    <source>
        <dbReference type="ARBA" id="ARBA00022475"/>
    </source>
</evidence>
<comment type="similarity">
    <text evidence="4">In the N-terminal section; belongs to the LXG family.</text>
</comment>
<dbReference type="EMBL" id="JOTP01000025">
    <property type="protein sequence ID" value="KEP25321.1"/>
    <property type="molecule type" value="Genomic_DNA"/>
</dbReference>
<dbReference type="PROSITE" id="PS51756">
    <property type="entry name" value="LXG"/>
    <property type="match status" value="1"/>
</dbReference>
<evidence type="ECO:0000259" key="5">
    <source>
        <dbReference type="PROSITE" id="PS51756"/>
    </source>
</evidence>
<dbReference type="Pfam" id="PF04740">
    <property type="entry name" value="LXG"/>
    <property type="match status" value="1"/>
</dbReference>
<dbReference type="AlphaFoldDB" id="A0A081L7U5"/>
<dbReference type="InterPro" id="IPR051768">
    <property type="entry name" value="Bact_secretion_toxin"/>
</dbReference>
<dbReference type="PANTHER" id="PTHR34976:SF2">
    <property type="entry name" value="TYPE VII SECRETION SYSTEM PROTEIN ESSD"/>
    <property type="match status" value="1"/>
</dbReference>
<dbReference type="eggNOG" id="COG5444">
    <property type="taxonomic scope" value="Bacteria"/>
</dbReference>
<organism evidence="6 7">
    <name type="scientific">Bacillus zhangzhouensis</name>
    <dbReference type="NCBI Taxonomy" id="1178540"/>
    <lineage>
        <taxon>Bacteria</taxon>
        <taxon>Bacillati</taxon>
        <taxon>Bacillota</taxon>
        <taxon>Bacilli</taxon>
        <taxon>Bacillales</taxon>
        <taxon>Bacillaceae</taxon>
        <taxon>Bacillus</taxon>
    </lineage>
</organism>
<proteinExistence type="inferred from homology"/>
<accession>A0A081L7U5</accession>
<dbReference type="PANTHER" id="PTHR34976">
    <property type="entry name" value="RIBONUCLEASE YQCG-RELATED"/>
    <property type="match status" value="1"/>
</dbReference>
<dbReference type="Pfam" id="PF13930">
    <property type="entry name" value="Endonuclea_NS_2"/>
    <property type="match status" value="1"/>
</dbReference>
<evidence type="ECO:0000256" key="3">
    <source>
        <dbReference type="ARBA" id="ARBA00023136"/>
    </source>
</evidence>
<dbReference type="Proteomes" id="UP000028091">
    <property type="component" value="Unassembled WGS sequence"/>
</dbReference>
<evidence type="ECO:0000313" key="6">
    <source>
        <dbReference type="EMBL" id="KEP25321.1"/>
    </source>
</evidence>
<dbReference type="InterPro" id="IPR044929">
    <property type="entry name" value="DNA/RNA_non-sp_Endonuclease_sf"/>
</dbReference>
<name>A0A081L7U5_9BACI</name>
<dbReference type="InterPro" id="IPR044927">
    <property type="entry name" value="Endonuclea_NS_2"/>
</dbReference>
<dbReference type="Gene3D" id="3.40.570.10">
    <property type="entry name" value="Extracellular Endonuclease, subunit A"/>
    <property type="match status" value="1"/>
</dbReference>
<evidence type="ECO:0000313" key="7">
    <source>
        <dbReference type="Proteomes" id="UP000028091"/>
    </source>
</evidence>
<protein>
    <recommendedName>
        <fullName evidence="5">LXG domain-containing protein</fullName>
    </recommendedName>
</protein>
<evidence type="ECO:0000256" key="1">
    <source>
        <dbReference type="ARBA" id="ARBA00004236"/>
    </source>
</evidence>